<dbReference type="InterPro" id="IPR003593">
    <property type="entry name" value="AAA+_ATPase"/>
</dbReference>
<dbReference type="PROSITE" id="PS50893">
    <property type="entry name" value="ABC_TRANSPORTER_2"/>
    <property type="match status" value="1"/>
</dbReference>
<keyword evidence="3" id="KW-0813">Transport</keyword>
<dbReference type="GO" id="GO:0046677">
    <property type="term" value="P:response to antibiotic"/>
    <property type="evidence" value="ECO:0007669"/>
    <property type="project" value="UniProtKB-KW"/>
</dbReference>
<dbReference type="Gene3D" id="3.40.50.300">
    <property type="entry name" value="P-loop containing nucleotide triphosphate hydrolases"/>
    <property type="match status" value="1"/>
</dbReference>
<evidence type="ECO:0000259" key="7">
    <source>
        <dbReference type="PROSITE" id="PS50893"/>
    </source>
</evidence>
<dbReference type="SUPFAM" id="SSF52540">
    <property type="entry name" value="P-loop containing nucleoside triphosphate hydrolases"/>
    <property type="match status" value="1"/>
</dbReference>
<dbReference type="RefSeq" id="WP_188181195.1">
    <property type="nucleotide sequence ID" value="NZ_JACVQF010000186.1"/>
</dbReference>
<name>A0A926L0E0_9ACTN</name>
<comment type="caution">
    <text evidence="8">The sequence shown here is derived from an EMBL/GenBank/DDBJ whole genome shotgun (WGS) entry which is preliminary data.</text>
</comment>
<evidence type="ECO:0000256" key="1">
    <source>
        <dbReference type="ARBA" id="ARBA00004202"/>
    </source>
</evidence>
<dbReference type="AlphaFoldDB" id="A0A926L0E0"/>
<dbReference type="Pfam" id="PF00005">
    <property type="entry name" value="ABC_tran"/>
    <property type="match status" value="1"/>
</dbReference>
<evidence type="ECO:0000256" key="6">
    <source>
        <dbReference type="ARBA" id="ARBA00023251"/>
    </source>
</evidence>
<keyword evidence="9" id="KW-1185">Reference proteome</keyword>
<dbReference type="EMBL" id="JACVQF010000186">
    <property type="protein sequence ID" value="MBD0420195.1"/>
    <property type="molecule type" value="Genomic_DNA"/>
</dbReference>
<dbReference type="InterPro" id="IPR027417">
    <property type="entry name" value="P-loop_NTPase"/>
</dbReference>
<evidence type="ECO:0000313" key="8">
    <source>
        <dbReference type="EMBL" id="MBD0420195.1"/>
    </source>
</evidence>
<dbReference type="PANTHER" id="PTHR42711">
    <property type="entry name" value="ABC TRANSPORTER ATP-BINDING PROTEIN"/>
    <property type="match status" value="1"/>
</dbReference>
<proteinExistence type="inferred from homology"/>
<protein>
    <submittedName>
        <fullName evidence="8">ATP-binding cassette domain-containing protein</fullName>
    </submittedName>
</protein>
<gene>
    <name evidence="8" type="ORF">H0H10_13615</name>
</gene>
<dbReference type="InterPro" id="IPR050763">
    <property type="entry name" value="ABC_transporter_ATP-binding"/>
</dbReference>
<feature type="domain" description="ABC transporter" evidence="7">
    <location>
        <begin position="4"/>
        <end position="235"/>
    </location>
</feature>
<evidence type="ECO:0000256" key="5">
    <source>
        <dbReference type="ARBA" id="ARBA00022840"/>
    </source>
</evidence>
<dbReference type="Pfam" id="PF13732">
    <property type="entry name" value="DrrA1-3_C"/>
    <property type="match status" value="1"/>
</dbReference>
<dbReference type="GO" id="GO:0005524">
    <property type="term" value="F:ATP binding"/>
    <property type="evidence" value="ECO:0007669"/>
    <property type="project" value="UniProtKB-KW"/>
</dbReference>
<dbReference type="InterPro" id="IPR025302">
    <property type="entry name" value="DrrA1/2-like_C"/>
</dbReference>
<keyword evidence="5 8" id="KW-0067">ATP-binding</keyword>
<sequence length="332" mass="35821">MSIIEAQGLHKAFDDGTVAVDRVDFEVAEGEVFGFLGRNGAGKTTTVRILTTLTRATSGQARVLGLDVVKHRSEVRDRIGLSLQQAALDPLMTGREHLQLIASLRRMRPARRTERMEELLTGFGLTEVADRLVATYTVGMRRRLDATLALLHGPQLLFLDEPTTGLDPQSRRALWSFVRTYRQSGGTVFLTTQYLDEADELCDRIAILDKGAVAVIDTPQDLKKGIGGKVLTLPATPEAREPAASVVGETACRFTDGVLQIDLPAGDDVLPSLLKRLHDSGIPLTGVTVTDPTIEEVFIRLTGEGLERRTQSDGSVAAAALARTVGTGRGGV</sequence>
<dbReference type="InterPro" id="IPR003439">
    <property type="entry name" value="ABC_transporter-like_ATP-bd"/>
</dbReference>
<dbReference type="GO" id="GO:0016887">
    <property type="term" value="F:ATP hydrolysis activity"/>
    <property type="evidence" value="ECO:0007669"/>
    <property type="project" value="InterPro"/>
</dbReference>
<dbReference type="GO" id="GO:0005886">
    <property type="term" value="C:plasma membrane"/>
    <property type="evidence" value="ECO:0007669"/>
    <property type="project" value="UniProtKB-SubCell"/>
</dbReference>
<organism evidence="8 9">
    <name type="scientific">Streptomyces griseicoloratus</name>
    <dbReference type="NCBI Taxonomy" id="2752516"/>
    <lineage>
        <taxon>Bacteria</taxon>
        <taxon>Bacillati</taxon>
        <taxon>Actinomycetota</taxon>
        <taxon>Actinomycetes</taxon>
        <taxon>Kitasatosporales</taxon>
        <taxon>Streptomycetaceae</taxon>
        <taxon>Streptomyces</taxon>
    </lineage>
</organism>
<dbReference type="Proteomes" id="UP000621210">
    <property type="component" value="Unassembled WGS sequence"/>
</dbReference>
<dbReference type="SMART" id="SM00382">
    <property type="entry name" value="AAA"/>
    <property type="match status" value="1"/>
</dbReference>
<evidence type="ECO:0000256" key="2">
    <source>
        <dbReference type="ARBA" id="ARBA00005417"/>
    </source>
</evidence>
<dbReference type="PANTHER" id="PTHR42711:SF5">
    <property type="entry name" value="ABC TRANSPORTER ATP-BINDING PROTEIN NATA"/>
    <property type="match status" value="1"/>
</dbReference>
<comment type="subcellular location">
    <subcellularLocation>
        <location evidence="1">Cell membrane</location>
        <topology evidence="1">Peripheral membrane protein</topology>
    </subcellularLocation>
</comment>
<keyword evidence="4" id="KW-0547">Nucleotide-binding</keyword>
<reference evidence="8" key="1">
    <citation type="submission" date="2020-09" db="EMBL/GenBank/DDBJ databases">
        <title>Streptomyces grisecoloratus sp. nov., isolated from cotton soil.</title>
        <authorList>
            <person name="Xing L."/>
        </authorList>
    </citation>
    <scope>NUCLEOTIDE SEQUENCE</scope>
    <source>
        <strain evidence="8">TRM S81-3</strain>
    </source>
</reference>
<comment type="similarity">
    <text evidence="2">Belongs to the ABC transporter superfamily.</text>
</comment>
<keyword evidence="6" id="KW-0046">Antibiotic resistance</keyword>
<accession>A0A926L0E0</accession>
<evidence type="ECO:0000256" key="3">
    <source>
        <dbReference type="ARBA" id="ARBA00022448"/>
    </source>
</evidence>
<reference evidence="8" key="2">
    <citation type="submission" date="2020-09" db="EMBL/GenBank/DDBJ databases">
        <authorList>
            <person name="Luo X."/>
        </authorList>
    </citation>
    <scope>NUCLEOTIDE SEQUENCE</scope>
    <source>
        <strain evidence="8">TRM S81-3</strain>
    </source>
</reference>
<evidence type="ECO:0000313" key="9">
    <source>
        <dbReference type="Proteomes" id="UP000621210"/>
    </source>
</evidence>
<evidence type="ECO:0000256" key="4">
    <source>
        <dbReference type="ARBA" id="ARBA00022741"/>
    </source>
</evidence>